<organism evidence="1 2">
    <name type="scientific">Euphydryas editha</name>
    <name type="common">Edith's checkerspot</name>
    <dbReference type="NCBI Taxonomy" id="104508"/>
    <lineage>
        <taxon>Eukaryota</taxon>
        <taxon>Metazoa</taxon>
        <taxon>Ecdysozoa</taxon>
        <taxon>Arthropoda</taxon>
        <taxon>Hexapoda</taxon>
        <taxon>Insecta</taxon>
        <taxon>Pterygota</taxon>
        <taxon>Neoptera</taxon>
        <taxon>Endopterygota</taxon>
        <taxon>Lepidoptera</taxon>
        <taxon>Glossata</taxon>
        <taxon>Ditrysia</taxon>
        <taxon>Papilionoidea</taxon>
        <taxon>Nymphalidae</taxon>
        <taxon>Nymphalinae</taxon>
        <taxon>Euphydryas</taxon>
    </lineage>
</organism>
<accession>A0AAU9U4I0</accession>
<dbReference type="AlphaFoldDB" id="A0AAU9U4I0"/>
<reference evidence="1" key="1">
    <citation type="submission" date="2022-03" db="EMBL/GenBank/DDBJ databases">
        <authorList>
            <person name="Tunstrom K."/>
        </authorList>
    </citation>
    <scope>NUCLEOTIDE SEQUENCE</scope>
</reference>
<comment type="caution">
    <text evidence="1">The sequence shown here is derived from an EMBL/GenBank/DDBJ whole genome shotgun (WGS) entry which is preliminary data.</text>
</comment>
<evidence type="ECO:0000313" key="2">
    <source>
        <dbReference type="Proteomes" id="UP001153954"/>
    </source>
</evidence>
<sequence length="122" mass="12961">MCNERIGAVLRGAARCGVVAGAGRTGARKECVVFASGETNAFKRRGTQWRRDEIRFAGGEGRSGRGALIDSRRATAGRLRRIGDSSGPIKLPPVEESCNGTHAGETHVVAVRRDRGPGCNNE</sequence>
<name>A0AAU9U4I0_EUPED</name>
<protein>
    <submittedName>
        <fullName evidence="1">Uncharacterized protein</fullName>
    </submittedName>
</protein>
<proteinExistence type="predicted"/>
<evidence type="ECO:0000313" key="1">
    <source>
        <dbReference type="EMBL" id="CAH2094744.1"/>
    </source>
</evidence>
<dbReference type="Proteomes" id="UP001153954">
    <property type="component" value="Unassembled WGS sequence"/>
</dbReference>
<gene>
    <name evidence="1" type="ORF">EEDITHA_LOCUS10281</name>
</gene>
<dbReference type="EMBL" id="CAKOGL010000014">
    <property type="protein sequence ID" value="CAH2094744.1"/>
    <property type="molecule type" value="Genomic_DNA"/>
</dbReference>
<keyword evidence="2" id="KW-1185">Reference proteome</keyword>